<dbReference type="SUPFAM" id="SSF52402">
    <property type="entry name" value="Adenine nucleotide alpha hydrolases-like"/>
    <property type="match status" value="1"/>
</dbReference>
<evidence type="ECO:0000259" key="1">
    <source>
        <dbReference type="Pfam" id="PF01902"/>
    </source>
</evidence>
<dbReference type="GO" id="GO:0017178">
    <property type="term" value="F:diphthine-ammonia ligase activity"/>
    <property type="evidence" value="ECO:0007669"/>
    <property type="project" value="UniProtKB-EC"/>
</dbReference>
<dbReference type="RefSeq" id="WP_244710571.1">
    <property type="nucleotide sequence ID" value="NZ_CP095073.1"/>
</dbReference>
<feature type="domain" description="Diphthamide synthase" evidence="1">
    <location>
        <begin position="3"/>
        <end position="220"/>
    </location>
</feature>
<proteinExistence type="predicted"/>
<dbReference type="EMBL" id="CP095073">
    <property type="protein sequence ID" value="UOQ44533.1"/>
    <property type="molecule type" value="Genomic_DNA"/>
</dbReference>
<reference evidence="2 3" key="1">
    <citation type="submission" date="2022-04" db="EMBL/GenBank/DDBJ databases">
        <title>Halobacillus sp. isolated from saltern.</title>
        <authorList>
            <person name="Won M."/>
            <person name="Lee C.-M."/>
            <person name="Woen H.-Y."/>
            <person name="Kwon S.-W."/>
        </authorList>
    </citation>
    <scope>NUCLEOTIDE SEQUENCE [LARGE SCALE GENOMIC DNA]</scope>
    <source>
        <strain evidence="2 3">SSBR10-3</strain>
    </source>
</reference>
<dbReference type="Pfam" id="PF01902">
    <property type="entry name" value="Diphthami_syn_2"/>
    <property type="match status" value="1"/>
</dbReference>
<dbReference type="Gene3D" id="3.40.50.620">
    <property type="entry name" value="HUPs"/>
    <property type="match status" value="1"/>
</dbReference>
<dbReference type="CDD" id="cd01994">
    <property type="entry name" value="AANH_PF0828-like"/>
    <property type="match status" value="1"/>
</dbReference>
<dbReference type="EC" id="6.3.1.14" evidence="2"/>
<name>A0ABY4EKC5_9BACI</name>
<accession>A0ABY4EKC5</accession>
<evidence type="ECO:0000313" key="3">
    <source>
        <dbReference type="Proteomes" id="UP000831787"/>
    </source>
</evidence>
<keyword evidence="2" id="KW-0436">Ligase</keyword>
<dbReference type="Gene3D" id="3.90.1490.10">
    <property type="entry name" value="putative n-type atp pyrophosphatase, domain 2"/>
    <property type="match status" value="1"/>
</dbReference>
<keyword evidence="3" id="KW-1185">Reference proteome</keyword>
<dbReference type="NCBIfam" id="TIGR00290">
    <property type="entry name" value="MJ0570_dom"/>
    <property type="match status" value="1"/>
</dbReference>
<gene>
    <name evidence="2" type="ORF">MUN89_00625</name>
</gene>
<protein>
    <submittedName>
        <fullName evidence="2">Diphthine--ammonia ligase</fullName>
        <ecNumber evidence="2">6.3.1.14</ecNumber>
    </submittedName>
</protein>
<dbReference type="Proteomes" id="UP000831787">
    <property type="component" value="Chromosome"/>
</dbReference>
<organism evidence="2 3">
    <name type="scientific">Halobacillus salinarum</name>
    <dbReference type="NCBI Taxonomy" id="2932257"/>
    <lineage>
        <taxon>Bacteria</taxon>
        <taxon>Bacillati</taxon>
        <taxon>Bacillota</taxon>
        <taxon>Bacilli</taxon>
        <taxon>Bacillales</taxon>
        <taxon>Bacillaceae</taxon>
        <taxon>Halobacillus</taxon>
    </lineage>
</organism>
<dbReference type="InterPro" id="IPR002761">
    <property type="entry name" value="Diphthami_syn_dom"/>
</dbReference>
<sequence length="225" mass="25552">MKKVIVSWSGGKDSALALHRLLNHPEYEVKGLLSTTSEASGRLPMHEVKRELIQEQAESLGLPLYEVKLPANADNSTYEQRLKEQFGHFKEQDIHTIVHADLFLEDIKAYRVKHLKKAGMEGIFPLWKEDTGKIANEFINEGFEAIVTSIDAYKLSEEFAGKLFNQDFLNTLPPGIDPCGENGEFHSFVFNGPPFKKKMAVRPGRRFETTSGSFLHVELEKINEY</sequence>
<evidence type="ECO:0000313" key="2">
    <source>
        <dbReference type="EMBL" id="UOQ44533.1"/>
    </source>
</evidence>
<dbReference type="InterPro" id="IPR014729">
    <property type="entry name" value="Rossmann-like_a/b/a_fold"/>
</dbReference>